<reference evidence="6 7" key="1">
    <citation type="submission" date="2024-04" db="EMBL/GenBank/DDBJ databases">
        <title>The reference genome of an endangered Asteraceae, Deinandra increscens subsp. villosa, native to the Central Coast of California.</title>
        <authorList>
            <person name="Guilliams M."/>
            <person name="Hasenstab-Lehman K."/>
            <person name="Meyer R."/>
            <person name="Mcevoy S."/>
        </authorList>
    </citation>
    <scope>NUCLEOTIDE SEQUENCE [LARGE SCALE GENOMIC DNA]</scope>
    <source>
        <tissue evidence="6">Leaf</tissue>
    </source>
</reference>
<evidence type="ECO:0000313" key="6">
    <source>
        <dbReference type="EMBL" id="KAK9053523.1"/>
    </source>
</evidence>
<evidence type="ECO:0000256" key="5">
    <source>
        <dbReference type="SAM" id="MobiDB-lite"/>
    </source>
</evidence>
<evidence type="ECO:0000313" key="7">
    <source>
        <dbReference type="Proteomes" id="UP001408789"/>
    </source>
</evidence>
<dbReference type="PRINTS" id="PR00724">
    <property type="entry name" value="CRBOXYPTASEC"/>
</dbReference>
<keyword evidence="4" id="KW-0378">Hydrolase</keyword>
<dbReference type="InterPro" id="IPR018202">
    <property type="entry name" value="Ser_caboxypep_ser_AS"/>
</dbReference>
<feature type="region of interest" description="Disordered" evidence="5">
    <location>
        <begin position="648"/>
        <end position="670"/>
    </location>
</feature>
<protein>
    <recommendedName>
        <fullName evidence="4">Carboxypeptidase</fullName>
        <ecNumber evidence="4">3.4.16.-</ecNumber>
    </recommendedName>
</protein>
<evidence type="ECO:0000256" key="1">
    <source>
        <dbReference type="ARBA" id="ARBA00004613"/>
    </source>
</evidence>
<dbReference type="AlphaFoldDB" id="A0AAP0CE02"/>
<dbReference type="FunFam" id="3.40.50.1820:FF:000579">
    <property type="entry name" value="Carboxypeptidase"/>
    <property type="match status" value="1"/>
</dbReference>
<dbReference type="GO" id="GO:0005576">
    <property type="term" value="C:extracellular region"/>
    <property type="evidence" value="ECO:0007669"/>
    <property type="project" value="UniProtKB-SubCell"/>
</dbReference>
<dbReference type="EMBL" id="JBCNJP010000025">
    <property type="protein sequence ID" value="KAK9053523.1"/>
    <property type="molecule type" value="Genomic_DNA"/>
</dbReference>
<organism evidence="6 7">
    <name type="scientific">Deinandra increscens subsp. villosa</name>
    <dbReference type="NCBI Taxonomy" id="3103831"/>
    <lineage>
        <taxon>Eukaryota</taxon>
        <taxon>Viridiplantae</taxon>
        <taxon>Streptophyta</taxon>
        <taxon>Embryophyta</taxon>
        <taxon>Tracheophyta</taxon>
        <taxon>Spermatophyta</taxon>
        <taxon>Magnoliopsida</taxon>
        <taxon>eudicotyledons</taxon>
        <taxon>Gunneridae</taxon>
        <taxon>Pentapetalae</taxon>
        <taxon>asterids</taxon>
        <taxon>campanulids</taxon>
        <taxon>Asterales</taxon>
        <taxon>Asteraceae</taxon>
        <taxon>Asteroideae</taxon>
        <taxon>Heliantheae alliance</taxon>
        <taxon>Madieae</taxon>
        <taxon>Madiinae</taxon>
        <taxon>Deinandra</taxon>
    </lineage>
</organism>
<keyword evidence="4" id="KW-0121">Carboxypeptidase</keyword>
<proteinExistence type="inferred from homology"/>
<dbReference type="Proteomes" id="UP001408789">
    <property type="component" value="Unassembled WGS sequence"/>
</dbReference>
<dbReference type="EC" id="3.4.16.-" evidence="4"/>
<sequence>MPFWNWGFVLFVLISVNCSVTTGSDSDPTTQKKLDQVSNLPGQSFNLDFLHYAGYVTVNEDSGRSLFYWMTEATQDPSSKPLLLWLNGGPGCSSIAFGMAEEVGPFHVDKDGKSVYLNPYSWNTVANLLFLDSPAGVGYSYSNTSSDITSNGDKRTAADSLQFLLNWLERFPEYKGRDFYIAGESYAGHYVPQLSQAIVRYNKANAGSPINLKGYMVGNALTDDYSDHFGLFQFMWAAGMISDQTYKKLNELCDKESFIHPSGECDQITDVAFQEMGNIDPYSIFTPPCTANGVTNRLMRRWHKVGHIGQSYDPCTEQHSIVYFNLPEVQNALHVYHSNISRTWETCSDVVRTYWKDSPIYVLDVYQELISSGLRIWIYSGDTDAVIPVTSTRYSIDALNLTMISPWHAWYEDDQILSVYTFLTKIDKISVTMAGESVRDMTSKFVKLAKFEGTDFRRWQKKMQFLLTTLKVVYVLTTPVPEEVENETLEQTRRRNKFWNDDFICRGTILNGMSDTLFDIYQNVESAKELWDTLQAKYMAEDSSSKKFLVSDFMLYKMVDGRSVMEQYNECLSILGRFEQHGLKMDESIATASIIDKLPPSWKEFKHGLKHKKEEYNLVELGSAISIEEGCRRMETVWVKEPEKDIGGSTVNVVEETGPSNKKGNNNKKR</sequence>
<dbReference type="SUPFAM" id="SSF53474">
    <property type="entry name" value="alpha/beta-Hydrolases"/>
    <property type="match status" value="1"/>
</dbReference>
<evidence type="ECO:0000256" key="3">
    <source>
        <dbReference type="ARBA" id="ARBA00022525"/>
    </source>
</evidence>
<gene>
    <name evidence="6" type="ORF">SSX86_024597</name>
</gene>
<keyword evidence="4" id="KW-0645">Protease</keyword>
<keyword evidence="4" id="KW-0732">Signal</keyword>
<dbReference type="PROSITE" id="PS00131">
    <property type="entry name" value="CARBOXYPEPT_SER_SER"/>
    <property type="match status" value="1"/>
</dbReference>
<dbReference type="GO" id="GO:0005773">
    <property type="term" value="C:vacuole"/>
    <property type="evidence" value="ECO:0007669"/>
    <property type="project" value="TreeGrafter"/>
</dbReference>
<dbReference type="InterPro" id="IPR001563">
    <property type="entry name" value="Peptidase_S10"/>
</dbReference>
<dbReference type="Gene3D" id="3.40.50.11320">
    <property type="match status" value="1"/>
</dbReference>
<dbReference type="Gene3D" id="6.10.250.940">
    <property type="match status" value="1"/>
</dbReference>
<evidence type="ECO:0000256" key="2">
    <source>
        <dbReference type="ARBA" id="ARBA00009431"/>
    </source>
</evidence>
<dbReference type="PANTHER" id="PTHR11802:SF32">
    <property type="entry name" value="SERINE CARBOXYPEPTIDASE-LIKE 29"/>
    <property type="match status" value="1"/>
</dbReference>
<dbReference type="InterPro" id="IPR029058">
    <property type="entry name" value="AB_hydrolase_fold"/>
</dbReference>
<dbReference type="GO" id="GO:0006508">
    <property type="term" value="P:proteolysis"/>
    <property type="evidence" value="ECO:0007669"/>
    <property type="project" value="UniProtKB-KW"/>
</dbReference>
<dbReference type="GO" id="GO:0004185">
    <property type="term" value="F:serine-type carboxypeptidase activity"/>
    <property type="evidence" value="ECO:0007669"/>
    <property type="project" value="UniProtKB-UniRule"/>
</dbReference>
<dbReference type="Pfam" id="PF00450">
    <property type="entry name" value="Peptidase_S10"/>
    <property type="match status" value="1"/>
</dbReference>
<comment type="similarity">
    <text evidence="2 4">Belongs to the peptidase S10 family.</text>
</comment>
<dbReference type="Pfam" id="PF14223">
    <property type="entry name" value="Retrotran_gag_2"/>
    <property type="match status" value="1"/>
</dbReference>
<keyword evidence="7" id="KW-1185">Reference proteome</keyword>
<keyword evidence="3" id="KW-0964">Secreted</keyword>
<name>A0AAP0CE02_9ASTR</name>
<feature type="chain" id="PRO_5042664454" description="Carboxypeptidase" evidence="4">
    <location>
        <begin position="24"/>
        <end position="670"/>
    </location>
</feature>
<dbReference type="PANTHER" id="PTHR11802">
    <property type="entry name" value="SERINE PROTEASE FAMILY S10 SERINE CARBOXYPEPTIDASE"/>
    <property type="match status" value="1"/>
</dbReference>
<comment type="subcellular location">
    <subcellularLocation>
        <location evidence="1">Secreted</location>
    </subcellularLocation>
</comment>
<dbReference type="Gene3D" id="3.40.50.1820">
    <property type="entry name" value="alpha/beta hydrolase"/>
    <property type="match status" value="1"/>
</dbReference>
<accession>A0AAP0CE02</accession>
<evidence type="ECO:0000256" key="4">
    <source>
        <dbReference type="RuleBase" id="RU361156"/>
    </source>
</evidence>
<comment type="caution">
    <text evidence="6">The sequence shown here is derived from an EMBL/GenBank/DDBJ whole genome shotgun (WGS) entry which is preliminary data.</text>
</comment>
<feature type="signal peptide" evidence="4">
    <location>
        <begin position="1"/>
        <end position="23"/>
    </location>
</feature>